<dbReference type="InterPro" id="IPR015943">
    <property type="entry name" value="WD40/YVTN_repeat-like_dom_sf"/>
</dbReference>
<dbReference type="Gene3D" id="2.130.10.10">
    <property type="entry name" value="YVTN repeat-like/Quinoprotein amine dehydrogenase"/>
    <property type="match status" value="3"/>
</dbReference>
<reference evidence="5 6" key="1">
    <citation type="journal article" date="2020" name="ISME J.">
        <title>Uncovering the hidden diversity of litter-decomposition mechanisms in mushroom-forming fungi.</title>
        <authorList>
            <person name="Floudas D."/>
            <person name="Bentzer J."/>
            <person name="Ahren D."/>
            <person name="Johansson T."/>
            <person name="Persson P."/>
            <person name="Tunlid A."/>
        </authorList>
    </citation>
    <scope>NUCLEOTIDE SEQUENCE [LARGE SCALE GENOMIC DNA]</scope>
    <source>
        <strain evidence="5 6">CBS 175.51</strain>
    </source>
</reference>
<keyword evidence="6" id="KW-1185">Reference proteome</keyword>
<dbReference type="Proteomes" id="UP000541558">
    <property type="component" value="Unassembled WGS sequence"/>
</dbReference>
<dbReference type="Gene3D" id="3.40.50.300">
    <property type="entry name" value="P-loop containing nucleotide triphosphate hydrolases"/>
    <property type="match status" value="1"/>
</dbReference>
<feature type="region of interest" description="Disordered" evidence="4">
    <location>
        <begin position="253"/>
        <end position="289"/>
    </location>
</feature>
<feature type="repeat" description="WD" evidence="3">
    <location>
        <begin position="752"/>
        <end position="784"/>
    </location>
</feature>
<gene>
    <name evidence="5" type="ORF">D9611_007971</name>
</gene>
<feature type="region of interest" description="Disordered" evidence="4">
    <location>
        <begin position="595"/>
        <end position="615"/>
    </location>
</feature>
<dbReference type="SUPFAM" id="SSF50978">
    <property type="entry name" value="WD40 repeat-like"/>
    <property type="match status" value="1"/>
</dbReference>
<feature type="repeat" description="WD" evidence="3">
    <location>
        <begin position="626"/>
        <end position="667"/>
    </location>
</feature>
<dbReference type="OrthoDB" id="10369165at2759"/>
<proteinExistence type="predicted"/>
<feature type="repeat" description="WD" evidence="3">
    <location>
        <begin position="668"/>
        <end position="709"/>
    </location>
</feature>
<dbReference type="SMART" id="SM00320">
    <property type="entry name" value="WD40"/>
    <property type="match status" value="7"/>
</dbReference>
<dbReference type="InterPro" id="IPR019775">
    <property type="entry name" value="WD40_repeat_CS"/>
</dbReference>
<evidence type="ECO:0000256" key="3">
    <source>
        <dbReference type="PROSITE-ProRule" id="PRU00221"/>
    </source>
</evidence>
<evidence type="ECO:0000313" key="5">
    <source>
        <dbReference type="EMBL" id="KAF5340200.1"/>
    </source>
</evidence>
<name>A0A8H5CE97_9AGAR</name>
<dbReference type="EMBL" id="JAACJK010000004">
    <property type="protein sequence ID" value="KAF5340200.1"/>
    <property type="molecule type" value="Genomic_DNA"/>
</dbReference>
<accession>A0A8H5CE97</accession>
<sequence>MSDDSKGHTIAEIRLWKDYCEPPLLSFVDGKLQFIKAVRDAASASGTSSPHSTEEAPTLSIVEYEVPLPNGQVLTFLDTPGFDGYQAGSGSARETEEILQALEDQLAAKGTKTVSHVFAFFNPDDMTTTELKGRARRTFERLFPTSKVICITTRWDQIDNEEGLPLTVEEARRKEENLYTTSEGFLGYLLDDRKQGDLRFRSGLPVEAYSTPQDIILKLFSEPGSDTSLEEKLEAVTKERDEIASKYNLLLQEKGDAAPTPTTNNPAPGPKHSCDDSTTGPKEDLRTRRTRRQRLLDTISKFSSQVLELVAELDREALDSADELKAIHANFEAASTAKKEAEARFTEALENVKAVVGEYRKLQGEHDFLKEQEKTLTTELDGLQSMGGQSPVRAVPGQQQRLAGRLKRTQGELRDTEDWMAMTEGDYQKGCQQVEGAAAEIEKLKRIEQGRERELKEWLTPESEWFAKERDNFATLHQSVSAELDIMREGLKDSWEAGLGGNAVFLAGLGGYAVDPAMVETPGTWAPVIESLYESQVVLALSKEMVKFHSAVLERLKTQEENAFREWKKGVEDTFGRRTPYSGFRKSSLPQLIPSSITPGNSPLDPASLQSEPDIPQELPPFPPPLEGHDGAVTSVKFSWDGKRLISGALDNTVRVWDASSGKEQNVLRGHSGSVTSVAISGDGSCIVSGSEDKTVRLWHGKTGAVQRVLVGHSGAVKAVAVLWDGSRICSGSDDRTARVWDGSTGDVLYILEGHSERVISVAFSRDGTRIATGGWDNTVRLWSPASGNVHKGHVLEGHTSGIPSLEFSMDGKQIVSGSYDNTARLWDVLTGKTQRVLEGHKGLVTSVAMSQDGTRIVSGSYDNTLRVWDALTGTVQRVLAGHSNVVWSVAFSPDGRRVASGAFDNTIRVWDPRTSESLSPGI</sequence>
<organism evidence="5 6">
    <name type="scientific">Ephemerocybe angulata</name>
    <dbReference type="NCBI Taxonomy" id="980116"/>
    <lineage>
        <taxon>Eukaryota</taxon>
        <taxon>Fungi</taxon>
        <taxon>Dikarya</taxon>
        <taxon>Basidiomycota</taxon>
        <taxon>Agaricomycotina</taxon>
        <taxon>Agaricomycetes</taxon>
        <taxon>Agaricomycetidae</taxon>
        <taxon>Agaricales</taxon>
        <taxon>Agaricineae</taxon>
        <taxon>Psathyrellaceae</taxon>
        <taxon>Ephemerocybe</taxon>
    </lineage>
</organism>
<dbReference type="CDD" id="cd00200">
    <property type="entry name" value="WD40"/>
    <property type="match status" value="1"/>
</dbReference>
<evidence type="ECO:0000256" key="2">
    <source>
        <dbReference type="ARBA" id="ARBA00022737"/>
    </source>
</evidence>
<feature type="repeat" description="WD" evidence="3">
    <location>
        <begin position="880"/>
        <end position="921"/>
    </location>
</feature>
<feature type="repeat" description="WD" evidence="3">
    <location>
        <begin position="796"/>
        <end position="837"/>
    </location>
</feature>
<dbReference type="PROSITE" id="PS50294">
    <property type="entry name" value="WD_REPEATS_REGION"/>
    <property type="match status" value="7"/>
</dbReference>
<dbReference type="GO" id="GO:1990234">
    <property type="term" value="C:transferase complex"/>
    <property type="evidence" value="ECO:0007669"/>
    <property type="project" value="UniProtKB-ARBA"/>
</dbReference>
<evidence type="ECO:0000256" key="4">
    <source>
        <dbReference type="SAM" id="MobiDB-lite"/>
    </source>
</evidence>
<feature type="repeat" description="WD" evidence="3">
    <location>
        <begin position="838"/>
        <end position="879"/>
    </location>
</feature>
<keyword evidence="2" id="KW-0677">Repeat</keyword>
<protein>
    <submittedName>
        <fullName evidence="5">Uncharacterized protein</fullName>
    </submittedName>
</protein>
<dbReference type="InterPro" id="IPR036322">
    <property type="entry name" value="WD40_repeat_dom_sf"/>
</dbReference>
<dbReference type="PROSITE" id="PS00678">
    <property type="entry name" value="WD_REPEATS_1"/>
    <property type="match status" value="2"/>
</dbReference>
<feature type="compositionally biased region" description="Low complexity" evidence="4">
    <location>
        <begin position="257"/>
        <end position="266"/>
    </location>
</feature>
<dbReference type="InterPro" id="IPR020472">
    <property type="entry name" value="WD40_PAC1"/>
</dbReference>
<evidence type="ECO:0000313" key="6">
    <source>
        <dbReference type="Proteomes" id="UP000541558"/>
    </source>
</evidence>
<comment type="caution">
    <text evidence="5">The sequence shown here is derived from an EMBL/GenBank/DDBJ whole genome shotgun (WGS) entry which is preliminary data.</text>
</comment>
<dbReference type="PANTHER" id="PTHR22847">
    <property type="entry name" value="WD40 REPEAT PROTEIN"/>
    <property type="match status" value="1"/>
</dbReference>
<keyword evidence="1 3" id="KW-0853">WD repeat</keyword>
<dbReference type="InterPro" id="IPR001680">
    <property type="entry name" value="WD40_rpt"/>
</dbReference>
<evidence type="ECO:0000256" key="1">
    <source>
        <dbReference type="ARBA" id="ARBA00022574"/>
    </source>
</evidence>
<dbReference type="InterPro" id="IPR027417">
    <property type="entry name" value="P-loop_NTPase"/>
</dbReference>
<dbReference type="AlphaFoldDB" id="A0A8H5CE97"/>
<dbReference type="PANTHER" id="PTHR22847:SF637">
    <property type="entry name" value="WD REPEAT DOMAIN 5B"/>
    <property type="match status" value="1"/>
</dbReference>
<feature type="repeat" description="WD" evidence="3">
    <location>
        <begin position="710"/>
        <end position="751"/>
    </location>
</feature>
<dbReference type="PROSITE" id="PS50082">
    <property type="entry name" value="WD_REPEATS_2"/>
    <property type="match status" value="7"/>
</dbReference>
<dbReference type="Pfam" id="PF00400">
    <property type="entry name" value="WD40"/>
    <property type="match status" value="7"/>
</dbReference>
<dbReference type="PRINTS" id="PR00320">
    <property type="entry name" value="GPROTEINBRPT"/>
</dbReference>